<protein>
    <submittedName>
        <fullName evidence="3">Pimeloyl-ACP methyl ester carboxylesterase</fullName>
    </submittedName>
</protein>
<evidence type="ECO:0000313" key="4">
    <source>
        <dbReference type="Proteomes" id="UP000184130"/>
    </source>
</evidence>
<dbReference type="Gene3D" id="3.40.50.1820">
    <property type="entry name" value="alpha/beta hydrolase"/>
    <property type="match status" value="1"/>
</dbReference>
<accession>A0A1M6US79</accession>
<dbReference type="Pfam" id="PF00561">
    <property type="entry name" value="Abhydrolase_1"/>
    <property type="match status" value="1"/>
</dbReference>
<evidence type="ECO:0000259" key="2">
    <source>
        <dbReference type="Pfam" id="PF00561"/>
    </source>
</evidence>
<proteinExistence type="predicted"/>
<keyword evidence="1" id="KW-0732">Signal</keyword>
<dbReference type="InterPro" id="IPR000073">
    <property type="entry name" value="AB_hydrolase_1"/>
</dbReference>
<evidence type="ECO:0000256" key="1">
    <source>
        <dbReference type="SAM" id="SignalP"/>
    </source>
</evidence>
<sequence length="293" mass="33356">MKRTVLYLLFALLLVGCASQPQILSELKSEYITIDDSIRVHYKIMNSQADAKTICFVHGFGCDMNTWEKQFEAFRDEKDLQLVFIDLPGYGQSDKPHVDYTLDFFAHAIDEVLKANRIQDAIFVGHSLGTPVCRQTLMTTAHKGALVDVDGVYCFYDGTETPEYVEAVNQFGHAFDGENCREVITGFVSSLAGKDTPQEINDYAMSVMPETLQYVASSTMQHLVEKKWWPNTQISLPVMVICTQNSGLDPDNKQKMQRLYPNLDYTEQTTCGHFIHMEQPDMFNEKLKNFLKS</sequence>
<feature type="domain" description="AB hydrolase-1" evidence="2">
    <location>
        <begin position="53"/>
        <end position="139"/>
    </location>
</feature>
<dbReference type="RefSeq" id="WP_081373154.1">
    <property type="nucleotide sequence ID" value="NZ_FRBD01000010.1"/>
</dbReference>
<name>A0A1M6US79_XYLRU</name>
<dbReference type="SUPFAM" id="SSF53474">
    <property type="entry name" value="alpha/beta-Hydrolases"/>
    <property type="match status" value="1"/>
</dbReference>
<evidence type="ECO:0000313" key="3">
    <source>
        <dbReference type="EMBL" id="SHK72043.1"/>
    </source>
</evidence>
<feature type="signal peptide" evidence="1">
    <location>
        <begin position="1"/>
        <end position="21"/>
    </location>
</feature>
<dbReference type="OrthoDB" id="9780932at2"/>
<dbReference type="EMBL" id="FRBD01000010">
    <property type="protein sequence ID" value="SHK72043.1"/>
    <property type="molecule type" value="Genomic_DNA"/>
</dbReference>
<gene>
    <name evidence="3" type="ORF">SAMN05216463_11091</name>
</gene>
<dbReference type="Proteomes" id="UP000184130">
    <property type="component" value="Unassembled WGS sequence"/>
</dbReference>
<dbReference type="InterPro" id="IPR029058">
    <property type="entry name" value="AB_hydrolase_fold"/>
</dbReference>
<feature type="chain" id="PRO_5012748472" evidence="1">
    <location>
        <begin position="22"/>
        <end position="293"/>
    </location>
</feature>
<dbReference type="AlphaFoldDB" id="A0A1M6US79"/>
<dbReference type="PROSITE" id="PS51257">
    <property type="entry name" value="PROKAR_LIPOPROTEIN"/>
    <property type="match status" value="1"/>
</dbReference>
<dbReference type="PANTHER" id="PTHR43798">
    <property type="entry name" value="MONOACYLGLYCEROL LIPASE"/>
    <property type="match status" value="1"/>
</dbReference>
<reference evidence="3 4" key="1">
    <citation type="submission" date="2016-11" db="EMBL/GenBank/DDBJ databases">
        <authorList>
            <person name="Jaros S."/>
            <person name="Januszkiewicz K."/>
            <person name="Wedrychowicz H."/>
        </authorList>
    </citation>
    <scope>NUCLEOTIDE SEQUENCE [LARGE SCALE GENOMIC DNA]</scope>
    <source>
        <strain evidence="3 4">KHT3</strain>
    </source>
</reference>
<organism evidence="3 4">
    <name type="scientific">Xylanibacter ruminicola</name>
    <name type="common">Prevotella ruminicola</name>
    <dbReference type="NCBI Taxonomy" id="839"/>
    <lineage>
        <taxon>Bacteria</taxon>
        <taxon>Pseudomonadati</taxon>
        <taxon>Bacteroidota</taxon>
        <taxon>Bacteroidia</taxon>
        <taxon>Bacteroidales</taxon>
        <taxon>Prevotellaceae</taxon>
        <taxon>Xylanibacter</taxon>
    </lineage>
</organism>
<dbReference type="InterPro" id="IPR050266">
    <property type="entry name" value="AB_hydrolase_sf"/>
</dbReference>